<organism evidence="2 3">
    <name type="scientific">Cognatiluteimonas sedimenti</name>
    <dbReference type="NCBI Taxonomy" id="2927791"/>
    <lineage>
        <taxon>Bacteria</taxon>
        <taxon>Pseudomonadati</taxon>
        <taxon>Pseudomonadota</taxon>
        <taxon>Gammaproteobacteria</taxon>
        <taxon>Lysobacterales</taxon>
        <taxon>Lysobacteraceae</taxon>
        <taxon>Cognatiluteimonas</taxon>
    </lineage>
</organism>
<dbReference type="Proteomes" id="UP001165423">
    <property type="component" value="Unassembled WGS sequence"/>
</dbReference>
<evidence type="ECO:0000313" key="2">
    <source>
        <dbReference type="EMBL" id="MCJ0826569.1"/>
    </source>
</evidence>
<evidence type="ECO:0000313" key="3">
    <source>
        <dbReference type="Proteomes" id="UP001165423"/>
    </source>
</evidence>
<protein>
    <recommendedName>
        <fullName evidence="4">Type II secretion system protein</fullName>
    </recommendedName>
</protein>
<name>A0ABT0A6G6_9GAMM</name>
<feature type="transmembrane region" description="Helical" evidence="1">
    <location>
        <begin position="12"/>
        <end position="33"/>
    </location>
</feature>
<sequence>MSAPVAGNGVGRWIAILASAVVVATIIAAIVVMGSPSTQRLSRLDERRVTDLGNLTQAIQGYRDAHDRLPTDLPLLAAEPGSRLAIVDPATGQPYGYAALGAREYQLCARFDTDTATALEAPVAWAPGDWNHGVGTRCFKRRVVVPAK</sequence>
<keyword evidence="1" id="KW-0812">Transmembrane</keyword>
<comment type="caution">
    <text evidence="2">The sequence shown here is derived from an EMBL/GenBank/DDBJ whole genome shotgun (WGS) entry which is preliminary data.</text>
</comment>
<keyword evidence="1" id="KW-0472">Membrane</keyword>
<dbReference type="EMBL" id="JALGCL010000004">
    <property type="protein sequence ID" value="MCJ0826569.1"/>
    <property type="molecule type" value="Genomic_DNA"/>
</dbReference>
<dbReference type="RefSeq" id="WP_243322190.1">
    <property type="nucleotide sequence ID" value="NZ_JALGCL010000004.1"/>
</dbReference>
<accession>A0ABT0A6G6</accession>
<reference evidence="2 3" key="1">
    <citation type="submission" date="2022-03" db="EMBL/GenBank/DDBJ databases">
        <title>Luteimonas soily sp. nov., a novel bacterium isolated from the soil.</title>
        <authorList>
            <person name="Zhang X."/>
        </authorList>
    </citation>
    <scope>NUCLEOTIDE SEQUENCE [LARGE SCALE GENOMIC DNA]</scope>
    <source>
        <strain evidence="2 3">50</strain>
    </source>
</reference>
<evidence type="ECO:0008006" key="4">
    <source>
        <dbReference type="Google" id="ProtNLM"/>
    </source>
</evidence>
<evidence type="ECO:0000256" key="1">
    <source>
        <dbReference type="SAM" id="Phobius"/>
    </source>
</evidence>
<keyword evidence="3" id="KW-1185">Reference proteome</keyword>
<keyword evidence="1" id="KW-1133">Transmembrane helix</keyword>
<proteinExistence type="predicted"/>
<gene>
    <name evidence="2" type="ORF">MQC88_11510</name>
</gene>